<dbReference type="AlphaFoldDB" id="A0A1F7I446"/>
<feature type="transmembrane region" description="Helical" evidence="5">
    <location>
        <begin position="68"/>
        <end position="85"/>
    </location>
</feature>
<comment type="caution">
    <text evidence="6">The sequence shown here is derived from an EMBL/GenBank/DDBJ whole genome shotgun (WGS) entry which is preliminary data.</text>
</comment>
<keyword evidence="3 5" id="KW-1133">Transmembrane helix</keyword>
<dbReference type="EMBL" id="MGAA01000001">
    <property type="protein sequence ID" value="OGK38177.1"/>
    <property type="molecule type" value="Genomic_DNA"/>
</dbReference>
<sequence length="90" mass="10402">MKKTKALLYNFISALTALLGAVASFYYLNKFEKLIPGFLMFSAGVFIYIALTDLIPDLHQDFKKQRKWMTTIPFLVGIILTYFLITTLER</sequence>
<evidence type="ECO:0000256" key="1">
    <source>
        <dbReference type="ARBA" id="ARBA00004141"/>
    </source>
</evidence>
<evidence type="ECO:0000313" key="6">
    <source>
        <dbReference type="EMBL" id="OGK38177.1"/>
    </source>
</evidence>
<evidence type="ECO:0000256" key="5">
    <source>
        <dbReference type="SAM" id="Phobius"/>
    </source>
</evidence>
<proteinExistence type="predicted"/>
<evidence type="ECO:0000256" key="3">
    <source>
        <dbReference type="ARBA" id="ARBA00022989"/>
    </source>
</evidence>
<name>A0A1F7I446_9BACT</name>
<dbReference type="InterPro" id="IPR003689">
    <property type="entry name" value="ZIP"/>
</dbReference>
<dbReference type="GO" id="GO:0046873">
    <property type="term" value="F:metal ion transmembrane transporter activity"/>
    <property type="evidence" value="ECO:0007669"/>
    <property type="project" value="InterPro"/>
</dbReference>
<feature type="transmembrane region" description="Helical" evidence="5">
    <location>
        <begin position="7"/>
        <end position="28"/>
    </location>
</feature>
<dbReference type="Proteomes" id="UP000178853">
    <property type="component" value="Unassembled WGS sequence"/>
</dbReference>
<dbReference type="Pfam" id="PF02535">
    <property type="entry name" value="Zip"/>
    <property type="match status" value="1"/>
</dbReference>
<evidence type="ECO:0000313" key="7">
    <source>
        <dbReference type="Proteomes" id="UP000178853"/>
    </source>
</evidence>
<protein>
    <submittedName>
        <fullName evidence="6">Uncharacterized protein</fullName>
    </submittedName>
</protein>
<comment type="subcellular location">
    <subcellularLocation>
        <location evidence="1">Membrane</location>
        <topology evidence="1">Multi-pass membrane protein</topology>
    </subcellularLocation>
</comment>
<keyword evidence="2 5" id="KW-0812">Transmembrane</keyword>
<dbReference type="PANTHER" id="PTHR16950:SF16">
    <property type="entry name" value="ZINC TRANSPORTER ZIP13"/>
    <property type="match status" value="1"/>
</dbReference>
<dbReference type="GO" id="GO:0016020">
    <property type="term" value="C:membrane"/>
    <property type="evidence" value="ECO:0007669"/>
    <property type="project" value="UniProtKB-SubCell"/>
</dbReference>
<dbReference type="PANTHER" id="PTHR16950">
    <property type="entry name" value="ZINC TRANSPORTER SLC39A7 HISTIDINE-RICH MEMBRANE PROTEIN KE4"/>
    <property type="match status" value="1"/>
</dbReference>
<accession>A0A1F7I446</accession>
<keyword evidence="4 5" id="KW-0472">Membrane</keyword>
<reference evidence="6 7" key="1">
    <citation type="journal article" date="2016" name="Nat. Commun.">
        <title>Thousands of microbial genomes shed light on interconnected biogeochemical processes in an aquifer system.</title>
        <authorList>
            <person name="Anantharaman K."/>
            <person name="Brown C.T."/>
            <person name="Hug L.A."/>
            <person name="Sharon I."/>
            <person name="Castelle C.J."/>
            <person name="Probst A.J."/>
            <person name="Thomas B.C."/>
            <person name="Singh A."/>
            <person name="Wilkins M.J."/>
            <person name="Karaoz U."/>
            <person name="Brodie E.L."/>
            <person name="Williams K.H."/>
            <person name="Hubbard S.S."/>
            <person name="Banfield J.F."/>
        </authorList>
    </citation>
    <scope>NUCLEOTIDE SEQUENCE [LARGE SCALE GENOMIC DNA]</scope>
</reference>
<evidence type="ECO:0000256" key="4">
    <source>
        <dbReference type="ARBA" id="ARBA00023136"/>
    </source>
</evidence>
<gene>
    <name evidence="6" type="ORF">A3F60_03015</name>
</gene>
<feature type="transmembrane region" description="Helical" evidence="5">
    <location>
        <begin position="34"/>
        <end position="56"/>
    </location>
</feature>
<evidence type="ECO:0000256" key="2">
    <source>
        <dbReference type="ARBA" id="ARBA00022692"/>
    </source>
</evidence>
<organism evidence="6 7">
    <name type="scientific">Candidatus Roizmanbacteria bacterium RIFCSPHIGHO2_12_FULL_39_8</name>
    <dbReference type="NCBI Taxonomy" id="1802050"/>
    <lineage>
        <taxon>Bacteria</taxon>
        <taxon>Candidatus Roizmaniibacteriota</taxon>
    </lineage>
</organism>